<comment type="similarity">
    <text evidence="2 9">Belongs to the RecN family.</text>
</comment>
<evidence type="ECO:0000256" key="9">
    <source>
        <dbReference type="PIRNR" id="PIRNR003128"/>
    </source>
</evidence>
<feature type="domain" description="RecF/RecN/SMC N-terminal" evidence="11">
    <location>
        <begin position="1"/>
        <end position="496"/>
    </location>
</feature>
<keyword evidence="7 9" id="KW-0234">DNA repair</keyword>
<dbReference type="Proteomes" id="UP000644115">
    <property type="component" value="Unassembled WGS sequence"/>
</dbReference>
<keyword evidence="13" id="KW-1185">Reference proteome</keyword>
<dbReference type="InterPro" id="IPR004604">
    <property type="entry name" value="DNA_recomb/repair_RecN"/>
</dbReference>
<name>A0A923NCL5_9FIRM</name>
<evidence type="ECO:0000259" key="11">
    <source>
        <dbReference type="Pfam" id="PF02463"/>
    </source>
</evidence>
<evidence type="ECO:0000256" key="6">
    <source>
        <dbReference type="ARBA" id="ARBA00022840"/>
    </source>
</evidence>
<evidence type="ECO:0000256" key="8">
    <source>
        <dbReference type="ARBA" id="ARBA00033408"/>
    </source>
</evidence>
<evidence type="ECO:0000256" key="3">
    <source>
        <dbReference type="ARBA" id="ARBA00021315"/>
    </source>
</evidence>
<dbReference type="AlphaFoldDB" id="A0A923NCL5"/>
<dbReference type="GO" id="GO:0005524">
    <property type="term" value="F:ATP binding"/>
    <property type="evidence" value="ECO:0007669"/>
    <property type="project" value="UniProtKB-KW"/>
</dbReference>
<dbReference type="PANTHER" id="PTHR11059:SF0">
    <property type="entry name" value="DNA REPAIR PROTEIN RECN"/>
    <property type="match status" value="1"/>
</dbReference>
<dbReference type="RefSeq" id="WP_249287006.1">
    <property type="nucleotide sequence ID" value="NZ_JACRWC010000076.1"/>
</dbReference>
<keyword evidence="10" id="KW-0175">Coiled coil</keyword>
<dbReference type="SUPFAM" id="SSF52540">
    <property type="entry name" value="P-loop containing nucleoside triphosphate hydrolases"/>
    <property type="match status" value="2"/>
</dbReference>
<dbReference type="GO" id="GO:0043590">
    <property type="term" value="C:bacterial nucleoid"/>
    <property type="evidence" value="ECO:0007669"/>
    <property type="project" value="TreeGrafter"/>
</dbReference>
<dbReference type="CDD" id="cd03241">
    <property type="entry name" value="ABC_RecN"/>
    <property type="match status" value="2"/>
</dbReference>
<organism evidence="12 13">
    <name type="scientific">Lentihominibacter faecis</name>
    <dbReference type="NCBI Taxonomy" id="2764712"/>
    <lineage>
        <taxon>Bacteria</taxon>
        <taxon>Bacillati</taxon>
        <taxon>Bacillota</taxon>
        <taxon>Clostridia</taxon>
        <taxon>Peptostreptococcales</taxon>
        <taxon>Anaerovoracaceae</taxon>
        <taxon>Lentihominibacter</taxon>
    </lineage>
</organism>
<dbReference type="GO" id="GO:0006281">
    <property type="term" value="P:DNA repair"/>
    <property type="evidence" value="ECO:0007669"/>
    <property type="project" value="UniProtKB-KW"/>
</dbReference>
<evidence type="ECO:0000313" key="12">
    <source>
        <dbReference type="EMBL" id="MBC5999584.1"/>
    </source>
</evidence>
<dbReference type="InterPro" id="IPR027417">
    <property type="entry name" value="P-loop_NTPase"/>
</dbReference>
<dbReference type="FunFam" id="3.40.50.300:FF:000356">
    <property type="entry name" value="DNA repair protein RecN"/>
    <property type="match status" value="1"/>
</dbReference>
<reference evidence="12" key="1">
    <citation type="submission" date="2020-08" db="EMBL/GenBank/DDBJ databases">
        <authorList>
            <person name="Liu C."/>
            <person name="Sun Q."/>
        </authorList>
    </citation>
    <scope>NUCLEOTIDE SEQUENCE</scope>
    <source>
        <strain evidence="12">BX16</strain>
    </source>
</reference>
<comment type="caution">
    <text evidence="12">The sequence shown here is derived from an EMBL/GenBank/DDBJ whole genome shotgun (WGS) entry which is preliminary data.</text>
</comment>
<dbReference type="Gene3D" id="3.40.50.300">
    <property type="entry name" value="P-loop containing nucleotide triphosphate hydrolases"/>
    <property type="match status" value="2"/>
</dbReference>
<sequence length="539" mass="60486">MIRHISIKNFATIEKAEIDFHSGLNTITGETGAGKSVAVEAMSLALGSRADTAYVRSGKNKAVIQMIAEDKDDEYIITREISASGKNICRINDEIVTLGHLNALCKKLADIHGQYDHQSLLNPDHHIHLVDLYQKDQILPVKEKVQHLYQSYTSLRSRLKSILEETAKNKREQDFMAYELEELQNAQLQIGEDVELEEKIELLQNSERIYENLAGAYQIASEDENAALSAIKRMSDMLMEIAPYTQVLDDLSRRTNELYYELEDISSSVRDCRDTTVFSPEELDEAIERSDLLKKLKNKHGRSIEELIAYAEELEEKLSSIENADALKTQLEHQLAAQRQELLAACEMLSTARKEAAAQLEQKITKELTQLNFNDARFSISFKRAEHLTSEGFDNVEFLISTNRGEPLKPLSKIASGGEMSRIMLAFKKITGDYDEIPTMIFDEIDSGISGIAASVVGHKLKEIAATHQIICITHLPQIAAFGEHSYKIEKQTDESSTYTTITELTADEKVQEIARLLGGATITDTTLKSAKELIQSSK</sequence>
<comment type="function">
    <text evidence="1 9">May be involved in recombinational repair of damaged DNA.</text>
</comment>
<dbReference type="GO" id="GO:0009432">
    <property type="term" value="P:SOS response"/>
    <property type="evidence" value="ECO:0007669"/>
    <property type="project" value="TreeGrafter"/>
</dbReference>
<dbReference type="Pfam" id="PF02463">
    <property type="entry name" value="SMC_N"/>
    <property type="match status" value="1"/>
</dbReference>
<evidence type="ECO:0000256" key="1">
    <source>
        <dbReference type="ARBA" id="ARBA00003618"/>
    </source>
</evidence>
<keyword evidence="6" id="KW-0067">ATP-binding</keyword>
<dbReference type="PIRSF" id="PIRSF003128">
    <property type="entry name" value="RecN"/>
    <property type="match status" value="1"/>
</dbReference>
<evidence type="ECO:0000256" key="2">
    <source>
        <dbReference type="ARBA" id="ARBA00009441"/>
    </source>
</evidence>
<accession>A0A923NCL5</accession>
<evidence type="ECO:0000256" key="10">
    <source>
        <dbReference type="SAM" id="Coils"/>
    </source>
</evidence>
<dbReference type="NCBIfam" id="TIGR00634">
    <property type="entry name" value="recN"/>
    <property type="match status" value="1"/>
</dbReference>
<keyword evidence="5 9" id="KW-0227">DNA damage</keyword>
<evidence type="ECO:0000256" key="7">
    <source>
        <dbReference type="ARBA" id="ARBA00023204"/>
    </source>
</evidence>
<gene>
    <name evidence="12" type="primary">recN</name>
    <name evidence="12" type="ORF">H8876_06190</name>
</gene>
<dbReference type="InterPro" id="IPR003395">
    <property type="entry name" value="RecF/RecN/SMC_N"/>
</dbReference>
<evidence type="ECO:0000256" key="4">
    <source>
        <dbReference type="ARBA" id="ARBA00022741"/>
    </source>
</evidence>
<dbReference type="EMBL" id="JACRWC010000076">
    <property type="protein sequence ID" value="MBC5999584.1"/>
    <property type="molecule type" value="Genomic_DNA"/>
</dbReference>
<proteinExistence type="inferred from homology"/>
<dbReference type="GO" id="GO:0006310">
    <property type="term" value="P:DNA recombination"/>
    <property type="evidence" value="ECO:0007669"/>
    <property type="project" value="InterPro"/>
</dbReference>
<keyword evidence="4" id="KW-0547">Nucleotide-binding</keyword>
<dbReference type="PANTHER" id="PTHR11059">
    <property type="entry name" value="DNA REPAIR PROTEIN RECN"/>
    <property type="match status" value="1"/>
</dbReference>
<protein>
    <recommendedName>
        <fullName evidence="3 9">DNA repair protein RecN</fullName>
    </recommendedName>
    <alternativeName>
        <fullName evidence="8 9">Recombination protein N</fullName>
    </alternativeName>
</protein>
<feature type="coiled-coil region" evidence="10">
    <location>
        <begin position="297"/>
        <end position="341"/>
    </location>
</feature>
<evidence type="ECO:0000313" key="13">
    <source>
        <dbReference type="Proteomes" id="UP000644115"/>
    </source>
</evidence>
<evidence type="ECO:0000256" key="5">
    <source>
        <dbReference type="ARBA" id="ARBA00022763"/>
    </source>
</evidence>